<evidence type="ECO:0000259" key="2">
    <source>
        <dbReference type="Pfam" id="PF01551"/>
    </source>
</evidence>
<evidence type="ECO:0000313" key="4">
    <source>
        <dbReference type="Proteomes" id="UP000412028"/>
    </source>
</evidence>
<dbReference type="Proteomes" id="UP000412028">
    <property type="component" value="Unassembled WGS sequence"/>
</dbReference>
<comment type="caution">
    <text evidence="3">The sequence shown here is derived from an EMBL/GenBank/DDBJ whole genome shotgun (WGS) entry which is preliminary data.</text>
</comment>
<name>A0A5M9ZIH4_9BIFI</name>
<dbReference type="InterPro" id="IPR016047">
    <property type="entry name" value="M23ase_b-sheet_dom"/>
</dbReference>
<dbReference type="InterPro" id="IPR050570">
    <property type="entry name" value="Cell_wall_metabolism_enzyme"/>
</dbReference>
<dbReference type="PANTHER" id="PTHR21666:SF270">
    <property type="entry name" value="MUREIN HYDROLASE ACTIVATOR ENVC"/>
    <property type="match status" value="1"/>
</dbReference>
<dbReference type="Pfam" id="PF01551">
    <property type="entry name" value="Peptidase_M23"/>
    <property type="match status" value="1"/>
</dbReference>
<dbReference type="EMBL" id="RZUI01000019">
    <property type="protein sequence ID" value="KAA8827350.1"/>
    <property type="molecule type" value="Genomic_DNA"/>
</dbReference>
<protein>
    <submittedName>
        <fullName evidence="3">M23 family metallopeptidase</fullName>
    </submittedName>
</protein>
<keyword evidence="1" id="KW-1133">Transmembrane helix</keyword>
<gene>
    <name evidence="3" type="ORF">EMO89_10560</name>
</gene>
<keyword evidence="1" id="KW-0472">Membrane</keyword>
<feature type="transmembrane region" description="Helical" evidence="1">
    <location>
        <begin position="29"/>
        <end position="48"/>
    </location>
</feature>
<feature type="domain" description="M23ase beta-sheet core" evidence="2">
    <location>
        <begin position="90"/>
        <end position="180"/>
    </location>
</feature>
<evidence type="ECO:0000313" key="3">
    <source>
        <dbReference type="EMBL" id="KAA8827350.1"/>
    </source>
</evidence>
<dbReference type="RefSeq" id="WP_150382030.1">
    <property type="nucleotide sequence ID" value="NZ_RZUI01000019.1"/>
</dbReference>
<evidence type="ECO:0000256" key="1">
    <source>
        <dbReference type="SAM" id="Phobius"/>
    </source>
</evidence>
<dbReference type="AlphaFoldDB" id="A0A5M9ZIH4"/>
<keyword evidence="1" id="KW-0812">Transmembrane</keyword>
<sequence length="205" mass="22868">MNRDDEHRRMLRRLIWGTYRESQRRRRNLTTGLLLILMVSMGFIAFPYTEVHAAHAMSNCGLGFDWPIESKQSPMIVRGFDNPAQPWLPGHRGVDLQASYGGILVAPSHGTLVFAGQVGGKNVLTIDHGGGLSTTYEPATTTLPVGMALRRGEQFGKVDGHSDHCDGQCLHWGLREGKQRYQNPEHAVRQQRITLKPVDDTSAIQ</sequence>
<dbReference type="GO" id="GO:0004222">
    <property type="term" value="F:metalloendopeptidase activity"/>
    <property type="evidence" value="ECO:0007669"/>
    <property type="project" value="TreeGrafter"/>
</dbReference>
<dbReference type="PANTHER" id="PTHR21666">
    <property type="entry name" value="PEPTIDASE-RELATED"/>
    <property type="match status" value="1"/>
</dbReference>
<reference evidence="3 4" key="1">
    <citation type="journal article" date="2019" name="Syst. Appl. Microbiol.">
        <title>Characterization of Bifidobacterium species in feaces of the Egyptian fruit bat: Description of B. vespertilionis sp. nov. and B. rousetti sp. nov.</title>
        <authorList>
            <person name="Modesto M."/>
            <person name="Satti M."/>
            <person name="Watanabe K."/>
            <person name="Puglisi E."/>
            <person name="Morelli L."/>
            <person name="Huang C.-H."/>
            <person name="Liou J.-S."/>
            <person name="Miyashita M."/>
            <person name="Tamura T."/>
            <person name="Saito S."/>
            <person name="Mori K."/>
            <person name="Huang L."/>
            <person name="Sciavilla P."/>
            <person name="Sandri C."/>
            <person name="Spiezio C."/>
            <person name="Vitali F."/>
            <person name="Cavalieri D."/>
            <person name="Perpetuini G."/>
            <person name="Tofalo R."/>
            <person name="Bonetti A."/>
            <person name="Arita M."/>
            <person name="Mattarelli P."/>
        </authorList>
    </citation>
    <scope>NUCLEOTIDE SEQUENCE [LARGE SCALE GENOMIC DNA]</scope>
    <source>
        <strain evidence="3 4">RST7</strain>
    </source>
</reference>
<dbReference type="Gene3D" id="2.70.70.10">
    <property type="entry name" value="Glucose Permease (Domain IIA)"/>
    <property type="match status" value="1"/>
</dbReference>
<organism evidence="3 4">
    <name type="scientific">Bifidobacterium tissieri</name>
    <dbReference type="NCBI Taxonomy" id="1630162"/>
    <lineage>
        <taxon>Bacteria</taxon>
        <taxon>Bacillati</taxon>
        <taxon>Actinomycetota</taxon>
        <taxon>Actinomycetes</taxon>
        <taxon>Bifidobacteriales</taxon>
        <taxon>Bifidobacteriaceae</taxon>
        <taxon>Bifidobacterium</taxon>
    </lineage>
</organism>
<proteinExistence type="predicted"/>
<accession>A0A5M9ZIH4</accession>
<dbReference type="OrthoDB" id="5245088at2"/>
<dbReference type="SUPFAM" id="SSF51261">
    <property type="entry name" value="Duplicated hybrid motif"/>
    <property type="match status" value="1"/>
</dbReference>
<dbReference type="InterPro" id="IPR011055">
    <property type="entry name" value="Dup_hybrid_motif"/>
</dbReference>
<dbReference type="CDD" id="cd12797">
    <property type="entry name" value="M23_peptidase"/>
    <property type="match status" value="1"/>
</dbReference>